<dbReference type="SMART" id="SM00823">
    <property type="entry name" value="PKS_PP"/>
    <property type="match status" value="2"/>
</dbReference>
<dbReference type="CDD" id="cd05930">
    <property type="entry name" value="A_NRPS"/>
    <property type="match status" value="2"/>
</dbReference>
<dbReference type="Pfam" id="PF00501">
    <property type="entry name" value="AMP-binding"/>
    <property type="match status" value="2"/>
</dbReference>
<dbReference type="Pfam" id="PF00975">
    <property type="entry name" value="Thioesterase"/>
    <property type="match status" value="1"/>
</dbReference>
<dbReference type="Gene3D" id="3.30.559.10">
    <property type="entry name" value="Chloramphenicol acetyltransferase-like domain"/>
    <property type="match status" value="1"/>
</dbReference>
<comment type="cofactor">
    <cofactor evidence="1">
        <name>pantetheine 4'-phosphate</name>
        <dbReference type="ChEBI" id="CHEBI:47942"/>
    </cofactor>
</comment>
<dbReference type="Gene3D" id="3.40.50.1820">
    <property type="entry name" value="alpha/beta hydrolase"/>
    <property type="match status" value="1"/>
</dbReference>
<dbReference type="NCBIfam" id="NF003417">
    <property type="entry name" value="PRK04813.1"/>
    <property type="match status" value="2"/>
</dbReference>
<dbReference type="Gene3D" id="2.30.38.10">
    <property type="entry name" value="Luciferase, Domain 3"/>
    <property type="match status" value="1"/>
</dbReference>
<evidence type="ECO:0000313" key="6">
    <source>
        <dbReference type="Proteomes" id="UP000604737"/>
    </source>
</evidence>
<dbReference type="SUPFAM" id="SSF47336">
    <property type="entry name" value="ACP-like"/>
    <property type="match status" value="1"/>
</dbReference>
<dbReference type="Gene3D" id="3.40.50.980">
    <property type="match status" value="2"/>
</dbReference>
<dbReference type="InterPro" id="IPR020806">
    <property type="entry name" value="PKS_PP-bd"/>
</dbReference>
<dbReference type="PANTHER" id="PTHR45527">
    <property type="entry name" value="NONRIBOSOMAL PEPTIDE SYNTHETASE"/>
    <property type="match status" value="1"/>
</dbReference>
<dbReference type="Gene3D" id="1.10.1200.10">
    <property type="entry name" value="ACP-like"/>
    <property type="match status" value="2"/>
</dbReference>
<dbReference type="RefSeq" id="WP_189459521.1">
    <property type="nucleotide sequence ID" value="NZ_BMYO01000003.1"/>
</dbReference>
<evidence type="ECO:0000256" key="2">
    <source>
        <dbReference type="ARBA" id="ARBA00022450"/>
    </source>
</evidence>
<keyword evidence="3" id="KW-0597">Phosphoprotein</keyword>
<dbReference type="SUPFAM" id="SSF52777">
    <property type="entry name" value="CoA-dependent acyltransferases"/>
    <property type="match status" value="3"/>
</dbReference>
<organism evidence="5 6">
    <name type="scientific">Jeongeupia chitinilytica</name>
    <dbReference type="NCBI Taxonomy" id="1041641"/>
    <lineage>
        <taxon>Bacteria</taxon>
        <taxon>Pseudomonadati</taxon>
        <taxon>Pseudomonadota</taxon>
        <taxon>Betaproteobacteria</taxon>
        <taxon>Neisseriales</taxon>
        <taxon>Chitinibacteraceae</taxon>
        <taxon>Jeongeupia</taxon>
    </lineage>
</organism>
<name>A0ABQ3GY72_9NEIS</name>
<dbReference type="SUPFAM" id="SSF53474">
    <property type="entry name" value="alpha/beta-Hydrolases"/>
    <property type="match status" value="1"/>
</dbReference>
<dbReference type="Gene3D" id="3.30.559.30">
    <property type="entry name" value="Nonribosomal peptide synthetase, condensation domain"/>
    <property type="match status" value="2"/>
</dbReference>
<reference evidence="6" key="1">
    <citation type="journal article" date="2019" name="Int. J. Syst. Evol. Microbiol.">
        <title>The Global Catalogue of Microorganisms (GCM) 10K type strain sequencing project: providing services to taxonomists for standard genome sequencing and annotation.</title>
        <authorList>
            <consortium name="The Broad Institute Genomics Platform"/>
            <consortium name="The Broad Institute Genome Sequencing Center for Infectious Disease"/>
            <person name="Wu L."/>
            <person name="Ma J."/>
        </authorList>
    </citation>
    <scope>NUCLEOTIDE SEQUENCE [LARGE SCALE GENOMIC DNA]</scope>
    <source>
        <strain evidence="6">KCTC 23701</strain>
    </source>
</reference>
<dbReference type="InterPro" id="IPR009081">
    <property type="entry name" value="PP-bd_ACP"/>
</dbReference>
<dbReference type="Pfam" id="PF00668">
    <property type="entry name" value="Condensation"/>
    <property type="match status" value="1"/>
</dbReference>
<dbReference type="PANTHER" id="PTHR45527:SF1">
    <property type="entry name" value="FATTY ACID SYNTHASE"/>
    <property type="match status" value="1"/>
</dbReference>
<dbReference type="InterPro" id="IPR042099">
    <property type="entry name" value="ANL_N_sf"/>
</dbReference>
<dbReference type="PROSITE" id="PS50075">
    <property type="entry name" value="CARRIER"/>
    <property type="match status" value="2"/>
</dbReference>
<dbReference type="InterPro" id="IPR000873">
    <property type="entry name" value="AMP-dep_synth/lig_dom"/>
</dbReference>
<dbReference type="InterPro" id="IPR025110">
    <property type="entry name" value="AMP-bd_C"/>
</dbReference>
<dbReference type="EMBL" id="BMYO01000003">
    <property type="protein sequence ID" value="GHD60871.1"/>
    <property type="molecule type" value="Genomic_DNA"/>
</dbReference>
<dbReference type="Pfam" id="PF13193">
    <property type="entry name" value="AMP-binding_C"/>
    <property type="match status" value="1"/>
</dbReference>
<dbReference type="Gene3D" id="3.40.50.12780">
    <property type="entry name" value="N-terminal domain of ligase-like"/>
    <property type="match status" value="1"/>
</dbReference>
<dbReference type="NCBIfam" id="TIGR01733">
    <property type="entry name" value="AA-adenyl-dom"/>
    <property type="match status" value="2"/>
</dbReference>
<gene>
    <name evidence="5" type="ORF">GCM10007350_14620</name>
</gene>
<dbReference type="InterPro" id="IPR036736">
    <property type="entry name" value="ACP-like_sf"/>
</dbReference>
<dbReference type="InterPro" id="IPR045851">
    <property type="entry name" value="AMP-bd_C_sf"/>
</dbReference>
<dbReference type="InterPro" id="IPR006162">
    <property type="entry name" value="Ppantetheine_attach_site"/>
</dbReference>
<dbReference type="InterPro" id="IPR001242">
    <property type="entry name" value="Condensation_dom"/>
</dbReference>
<dbReference type="InterPro" id="IPR020845">
    <property type="entry name" value="AMP-binding_CS"/>
</dbReference>
<feature type="domain" description="Carrier" evidence="4">
    <location>
        <begin position="1823"/>
        <end position="1896"/>
    </location>
</feature>
<dbReference type="Proteomes" id="UP000604737">
    <property type="component" value="Unassembled WGS sequence"/>
</dbReference>
<evidence type="ECO:0000313" key="5">
    <source>
        <dbReference type="EMBL" id="GHD60871.1"/>
    </source>
</evidence>
<dbReference type="PROSITE" id="PS00012">
    <property type="entry name" value="PHOSPHOPANTETHEINE"/>
    <property type="match status" value="1"/>
</dbReference>
<dbReference type="Pfam" id="PF00550">
    <property type="entry name" value="PP-binding"/>
    <property type="match status" value="2"/>
</dbReference>
<dbReference type="InterPro" id="IPR029058">
    <property type="entry name" value="AB_hydrolase_fold"/>
</dbReference>
<accession>A0ABQ3GY72</accession>
<keyword evidence="6" id="KW-1185">Reference proteome</keyword>
<comment type="caution">
    <text evidence="5">The sequence shown here is derived from an EMBL/GenBank/DDBJ whole genome shotgun (WGS) entry which is preliminary data.</text>
</comment>
<dbReference type="SUPFAM" id="SSF56801">
    <property type="entry name" value="Acetyl-CoA synthetase-like"/>
    <property type="match status" value="2"/>
</dbReference>
<feature type="domain" description="Carrier" evidence="4">
    <location>
        <begin position="765"/>
        <end position="839"/>
    </location>
</feature>
<dbReference type="InterPro" id="IPR010071">
    <property type="entry name" value="AA_adenyl_dom"/>
</dbReference>
<dbReference type="Gene3D" id="3.30.300.30">
    <property type="match status" value="2"/>
</dbReference>
<dbReference type="PROSITE" id="PS00455">
    <property type="entry name" value="AMP_BINDING"/>
    <property type="match status" value="2"/>
</dbReference>
<evidence type="ECO:0000259" key="4">
    <source>
        <dbReference type="PROSITE" id="PS50075"/>
    </source>
</evidence>
<evidence type="ECO:0000256" key="1">
    <source>
        <dbReference type="ARBA" id="ARBA00001957"/>
    </source>
</evidence>
<protein>
    <recommendedName>
        <fullName evidence="4">Carrier domain-containing protein</fullName>
    </recommendedName>
</protein>
<proteinExistence type="predicted"/>
<evidence type="ECO:0000256" key="3">
    <source>
        <dbReference type="ARBA" id="ARBA00022553"/>
    </source>
</evidence>
<sequence>MQATTQNDSAVKERALKSAAYLKAVLGPSWMPAAFAGMPGYAPDNGISTQVLSGDVAASLQAISKGDWINIAAVMSVATQLLLHSHVASDTPLSTGISVPVGGQPPRCLLLLNEAPAAEQKLSELIKSHRQIILDALAYDFGSFNDIRRHVTLDRGAQLTGLHLAVGHDAAELAQPGVVQLQLETLTAGAALVFRANGAPFPAVYREAILDNLQHILAQLCAAPTAEAQRIDLTSPRNAEHALTLAQGPECAFTETRRLEQVLEQRALDHADKTAATDQHGSVSYAELNRQANGVAQTLIELGVQPGQVVAVMVPRGIDMLAAIYGVLKAGAAYVPIDPNYPENRRSYILQDSGAFVLLQQGGAAATGDTTIRCIDVADCLAAGSDANPVLDKHADDIAYLIYTSGSTGNPKGVMIEHRSAFNRIEWMQNRFGLRSDDVILQKTPVSFDVSVWELFWWPFAAASVVLLAPGAEKEPAQILATVQQHRVTHMHFVPTMLDAFLNDLELTPQAIGDAALRIVFTSGEALTMHQSNRFFALIGQPQGSRLVNLYGPTEATVDVTWYECVADDPKASVPIGRPIQNTQIYVVDKHGKPTAIGVPGELCIGGVNLARGYLNRAELTAEKFCQLALPTPRRVYRSGDLVRWLADGQIEYLGRIDHQVKIRGYRIELGEIESAMLRCPGITDIRVIPRSREDGSRYLAAYAVTNAGYSEAAVRQQLLSNLPEFMVPPFIVEVASFPLTPNGKLDRGLLPDPYTRMASSRKTPPSNALEQTLADIWSEVLGVKDPGIHDNFFSLGGDSISFLAIISHARKAGLEISFQQLFQYPTISQLAPFVRQAVNVAEVEYRPFSLLSATDRAALPAGLEDAYPMTALQAGLIFQSELLRGASWYHDIQSYNLQGSFNRAAFAQAMQWIVDEHPILRTSYQLSQHSEFVQYIHQSAELPLFIEDWRGLDEAGQAEQLETFFEHESHYRFNWSEPGLIRVHIHILSDERFRYSLSFHDSALDGWSINRLHTRLLSYYHMARRGETPQQPLRDDFLRKYLVLERATQQDPAARSYWQNELAGFEAMPVPRPLRETRPTPVIDYFDVEIDTGLSQAIRALASALAVPVKTVLLASHLHVLGVICNRRRVITGYEHSGRPEELNAEQGVGLFLNSVPYQLELAEQENWRGLIGRVHAHEAAFLPHRRFPLAEMKAALGTTELMFETVFNFTHFHMLKELKALPGMDELTVKVRAETEFPLRAEFGQDAYTDEVRLSLHYYSNEFEVEQIARFAGYYKAALRQLASNPDAIYLDHGLLDTAELARLAALGRGPVHAQPETTAIDQIRSQIRQRPDAIALQDDTGQLSFAALAEHADALGALLPAGQQQVVGVALPRSAAWSAAIYAIMAKGDIYLPLDPDMPDARLQELISQAGVRAVVCAPAQQQRLAAMSDGLSLVSLALGAATHAPAAALARPQPQDLAYLMFTSGSTGTPKGAQLEHAGMLNHMQAKIDDLQLDAGDVIAQTAPVTFDVSVWQALTGLLVGARTVVYDKAIQLDLPHFIAQLETDGVTVLEVVPSWFAVLLDYLESTPDAPRFTRLRALVLTGEALKQELVNRWFALQPDIALTNAYGPTEASDDITHCILRGPVDTHIVPVGRPVRNLQLHVLNEQDQPVPLGTPGEICVSGIGVGRGYINAPEKTAAAFDFDHPLAQWSNGRLYRTGDLGYWLPDGNLAYLGRKDEQVKVRGMRIELGEIENVLLTMNPVRDAAVVFDGNGLTGFICGSDDTDAVQAGLMRKLPLHMVPDRLLAIDALPLSRAGKVDKKALLEIAARQSHNLTAIAPLTTPRQRDIAQLWAEVLKADAGQIGSNSNFFSLGGNSLLAMLAAMRSGGCFSIADLFEHRTLADLAAYSERAVTQHDVLRPLKTAESDLALVCFSYAAGNSINFQPVAEQLRSDVSLYGVEPPGNDPSTGEAFIGVTELVSRCVAELQQRGIRRIIPWGHCSGTGGAVELVRQAQDAGLEVAGAVVSGKLLRENDVLQAQIHQNETMSDAEIVSWLVDVTGFTFDRIGDTSLTRHLAGAFRNDAIEANRMLMPLWQKPQPLMSQPLLCLIASNDPLTSDHASLVQNWQRFSPQLVTRELAEGGHYFIKSHAAAVADLVQRALLN</sequence>
<dbReference type="InterPro" id="IPR001031">
    <property type="entry name" value="Thioesterase"/>
</dbReference>
<dbReference type="InterPro" id="IPR023213">
    <property type="entry name" value="CAT-like_dom_sf"/>
</dbReference>
<keyword evidence="2" id="KW-0596">Phosphopantetheine</keyword>